<proteinExistence type="predicted"/>
<dbReference type="Proteomes" id="UP000250266">
    <property type="component" value="Unassembled WGS sequence"/>
</dbReference>
<dbReference type="EMBL" id="KV744817">
    <property type="protein sequence ID" value="OCK85526.1"/>
    <property type="molecule type" value="Genomic_DNA"/>
</dbReference>
<evidence type="ECO:0000313" key="1">
    <source>
        <dbReference type="EMBL" id="OCK85526.1"/>
    </source>
</evidence>
<gene>
    <name evidence="1" type="ORF">K432DRAFT_451033</name>
</gene>
<dbReference type="OrthoDB" id="3695242at2759"/>
<evidence type="ECO:0008006" key="3">
    <source>
        <dbReference type="Google" id="ProtNLM"/>
    </source>
</evidence>
<organism evidence="1 2">
    <name type="scientific">Lepidopterella palustris CBS 459.81</name>
    <dbReference type="NCBI Taxonomy" id="1314670"/>
    <lineage>
        <taxon>Eukaryota</taxon>
        <taxon>Fungi</taxon>
        <taxon>Dikarya</taxon>
        <taxon>Ascomycota</taxon>
        <taxon>Pezizomycotina</taxon>
        <taxon>Dothideomycetes</taxon>
        <taxon>Pleosporomycetidae</taxon>
        <taxon>Mytilinidiales</taxon>
        <taxon>Argynnaceae</taxon>
        <taxon>Lepidopterella</taxon>
    </lineage>
</organism>
<accession>A0A8E2EKK4</accession>
<name>A0A8E2EKK4_9PEZI</name>
<keyword evidence="2" id="KW-1185">Reference proteome</keyword>
<evidence type="ECO:0000313" key="2">
    <source>
        <dbReference type="Proteomes" id="UP000250266"/>
    </source>
</evidence>
<dbReference type="PANTHER" id="PTHR33112:SF13">
    <property type="entry name" value="HETEROKARYON INCOMPATIBILITY DOMAIN-CONTAINING PROTEIN"/>
    <property type="match status" value="1"/>
</dbReference>
<reference evidence="1 2" key="1">
    <citation type="journal article" date="2016" name="Nat. Commun.">
        <title>Ectomycorrhizal ecology is imprinted in the genome of the dominant symbiotic fungus Cenococcum geophilum.</title>
        <authorList>
            <consortium name="DOE Joint Genome Institute"/>
            <person name="Peter M."/>
            <person name="Kohler A."/>
            <person name="Ohm R.A."/>
            <person name="Kuo A."/>
            <person name="Krutzmann J."/>
            <person name="Morin E."/>
            <person name="Arend M."/>
            <person name="Barry K.W."/>
            <person name="Binder M."/>
            <person name="Choi C."/>
            <person name="Clum A."/>
            <person name="Copeland A."/>
            <person name="Grisel N."/>
            <person name="Haridas S."/>
            <person name="Kipfer T."/>
            <person name="LaButti K."/>
            <person name="Lindquist E."/>
            <person name="Lipzen A."/>
            <person name="Maire R."/>
            <person name="Meier B."/>
            <person name="Mihaltcheva S."/>
            <person name="Molinier V."/>
            <person name="Murat C."/>
            <person name="Poggeler S."/>
            <person name="Quandt C.A."/>
            <person name="Sperisen C."/>
            <person name="Tritt A."/>
            <person name="Tisserant E."/>
            <person name="Crous P.W."/>
            <person name="Henrissat B."/>
            <person name="Nehls U."/>
            <person name="Egli S."/>
            <person name="Spatafora J.W."/>
            <person name="Grigoriev I.V."/>
            <person name="Martin F.M."/>
        </authorList>
    </citation>
    <scope>NUCLEOTIDE SEQUENCE [LARGE SCALE GENOMIC DNA]</scope>
    <source>
        <strain evidence="1 2">CBS 459.81</strain>
    </source>
</reference>
<protein>
    <recommendedName>
        <fullName evidence="3">Heterokaryon incompatibility domain-containing protein</fullName>
    </recommendedName>
</protein>
<dbReference type="PANTHER" id="PTHR33112">
    <property type="entry name" value="DOMAIN PROTEIN, PUTATIVE-RELATED"/>
    <property type="match status" value="1"/>
</dbReference>
<feature type="non-terminal residue" evidence="1">
    <location>
        <position position="194"/>
    </location>
</feature>
<sequence length="194" mass="22355">MAQIYSHACFNIAATSSPDSMDILFQDRSLFYEHDQGACGSRHPSIGYKIILMFKESLLTGTGLRAPLLDQAWVFQEVMLARRSLHSELIWECRTLHACECKSIDFLRREFLGLAYDFWLRASRRYFSLALSKLSDRFYAISGVASIFREITNDTYCAGIWAKDLPRSLLWWGTPRSDPDFLKTANAPTWSWMS</sequence>
<dbReference type="AlphaFoldDB" id="A0A8E2EKK4"/>